<dbReference type="InterPro" id="IPR002525">
    <property type="entry name" value="Transp_IS110-like_N"/>
</dbReference>
<organism evidence="2 3">
    <name type="scientific">Paenibacillus xylanivorans</name>
    <dbReference type="NCBI Taxonomy" id="1705561"/>
    <lineage>
        <taxon>Bacteria</taxon>
        <taxon>Bacillati</taxon>
        <taxon>Bacillota</taxon>
        <taxon>Bacilli</taxon>
        <taxon>Bacillales</taxon>
        <taxon>Paenibacillaceae</taxon>
        <taxon>Paenibacillus</taxon>
    </lineage>
</organism>
<dbReference type="GO" id="GO:0003677">
    <property type="term" value="F:DNA binding"/>
    <property type="evidence" value="ECO:0007669"/>
    <property type="project" value="InterPro"/>
</dbReference>
<dbReference type="GO" id="GO:0004803">
    <property type="term" value="F:transposase activity"/>
    <property type="evidence" value="ECO:0007669"/>
    <property type="project" value="InterPro"/>
</dbReference>
<name>A0A0N0UIM5_9BACL</name>
<dbReference type="EMBL" id="LITU01000012">
    <property type="protein sequence ID" value="KOY18291.1"/>
    <property type="molecule type" value="Genomic_DNA"/>
</dbReference>
<dbReference type="RefSeq" id="WP_053779065.1">
    <property type="nucleotide sequence ID" value="NZ_LITU01000012.1"/>
</dbReference>
<dbReference type="GO" id="GO:0006313">
    <property type="term" value="P:DNA transposition"/>
    <property type="evidence" value="ECO:0007669"/>
    <property type="project" value="InterPro"/>
</dbReference>
<protein>
    <recommendedName>
        <fullName evidence="1">Transposase IS110-like N-terminal domain-containing protein</fullName>
    </recommendedName>
</protein>
<dbReference type="Pfam" id="PF01548">
    <property type="entry name" value="DEDD_Tnp_IS110"/>
    <property type="match status" value="1"/>
</dbReference>
<dbReference type="OrthoDB" id="9790935at2"/>
<evidence type="ECO:0000313" key="2">
    <source>
        <dbReference type="EMBL" id="KOY18291.1"/>
    </source>
</evidence>
<reference evidence="2 3" key="1">
    <citation type="submission" date="2015-08" db="EMBL/GenBank/DDBJ databases">
        <title>Draft genome sequence of cellulolytic and xylanolytic Paenibacillus sp. A59, isolated from a decaying forest soil from Patagonia, Argentina.</title>
        <authorList>
            <person name="Ghio S."/>
            <person name="Caceres A.M."/>
            <person name="Talia P."/>
            <person name="Grasso D."/>
            <person name="Campos E."/>
        </authorList>
    </citation>
    <scope>NUCLEOTIDE SEQUENCE [LARGE SCALE GENOMIC DNA]</scope>
    <source>
        <strain evidence="2 3">A59</strain>
    </source>
</reference>
<dbReference type="Proteomes" id="UP000037688">
    <property type="component" value="Unassembled WGS sequence"/>
</dbReference>
<feature type="domain" description="Transposase IS110-like N-terminal" evidence="1">
    <location>
        <begin position="2"/>
        <end position="72"/>
    </location>
</feature>
<evidence type="ECO:0000259" key="1">
    <source>
        <dbReference type="Pfam" id="PF01548"/>
    </source>
</evidence>
<gene>
    <name evidence="2" type="ORF">AMS66_01035</name>
</gene>
<dbReference type="AlphaFoldDB" id="A0A0N0UIM5"/>
<sequence>MELVLVNLFQVKRNKENRDNSPTKYDIKDELVIADMVKSGYYSELFLQSEPYRALRQLMTSREFMNKQMSAIVTSCIVGQTSISLNLGVF</sequence>
<accession>A0A0N0UIM5</accession>
<keyword evidence="3" id="KW-1185">Reference proteome</keyword>
<dbReference type="PATRIC" id="fig|1705561.3.peg.1308"/>
<evidence type="ECO:0000313" key="3">
    <source>
        <dbReference type="Proteomes" id="UP000037688"/>
    </source>
</evidence>
<proteinExistence type="predicted"/>
<comment type="caution">
    <text evidence="2">The sequence shown here is derived from an EMBL/GenBank/DDBJ whole genome shotgun (WGS) entry which is preliminary data.</text>
</comment>